<keyword evidence="3 5" id="KW-0378">Hydrolase</keyword>
<dbReference type="InterPro" id="IPR016292">
    <property type="entry name" value="Epoxide_hydrolase"/>
</dbReference>
<dbReference type="PANTHER" id="PTHR21661:SF35">
    <property type="entry name" value="EPOXIDE HYDROLASE"/>
    <property type="match status" value="1"/>
</dbReference>
<dbReference type="InterPro" id="IPR010497">
    <property type="entry name" value="Epoxide_hydro_N"/>
</dbReference>
<feature type="domain" description="Epoxide hydrolase N-terminal" evidence="4">
    <location>
        <begin position="3"/>
        <end position="108"/>
    </location>
</feature>
<dbReference type="PIRSF" id="PIRSF001112">
    <property type="entry name" value="Epoxide_hydrolase"/>
    <property type="match status" value="1"/>
</dbReference>
<evidence type="ECO:0000313" key="5">
    <source>
        <dbReference type="EMBL" id="MDO7895907.1"/>
    </source>
</evidence>
<dbReference type="EMBL" id="JAUQOP010000003">
    <property type="protein sequence ID" value="MDO7895907.1"/>
    <property type="molecule type" value="Genomic_DNA"/>
</dbReference>
<dbReference type="PRINTS" id="PR00412">
    <property type="entry name" value="EPOXHYDRLASE"/>
</dbReference>
<sequence>MHIEPFSIDFPDSALDDLRYRLRNTRLAEPLPDQGWREGMDMDVLRGLIEHWSTAFDWRAREAELNRLPQFVAEIEGQRVHFIYQRGVGPDPMPLVLTHGWPGSFIEMQRIIALLADPASHGGDPADAFHVVVPSLPGYTFSAPFQQAGKGPYEVAGLWRTLMNGLGHERFGAQGGDLGAGVSTWLGLRFPDQVTGIHLNYIPGSYRPPLDETAAPQTEEESLFLQRAAQFGEAEGAYAHIQRTKPQSLAVGLNDSPAGLLAWMGEKVLAWCDTGADHRPAIEREWLLTNATLYWLTNCIGSSFRPYVEGSQRPLLFNSGERVTPPVGVAVFPKELPMPPRSWVQRGYNVTHWSAMPRGGHFAALEQPQLLAQDIRAFFRTLRQ</sequence>
<evidence type="ECO:0000256" key="2">
    <source>
        <dbReference type="ARBA" id="ARBA00022797"/>
    </source>
</evidence>
<dbReference type="PANTHER" id="PTHR21661">
    <property type="entry name" value="EPOXIDE HYDROLASE 1-RELATED"/>
    <property type="match status" value="1"/>
</dbReference>
<gene>
    <name evidence="5" type="ORF">Q6A48_03275</name>
</gene>
<name>A0ABT9BTR2_9PSED</name>
<reference evidence="5 6" key="1">
    <citation type="submission" date="2023-07" db="EMBL/GenBank/DDBJ databases">
        <title>Identification of four novel Pseudomonas species associated with bacterial leaf spot of cucurbits.</title>
        <authorList>
            <person name="Fullem K.R."/>
        </authorList>
    </citation>
    <scope>NUCLEOTIDE SEQUENCE [LARGE SCALE GENOMIC DNA]</scope>
    <source>
        <strain evidence="5 6">K18</strain>
    </source>
</reference>
<keyword evidence="6" id="KW-1185">Reference proteome</keyword>
<dbReference type="Proteomes" id="UP001228019">
    <property type="component" value="Unassembled WGS sequence"/>
</dbReference>
<proteinExistence type="inferred from homology"/>
<accession>A0ABT9BTR2</accession>
<dbReference type="SUPFAM" id="SSF53474">
    <property type="entry name" value="alpha/beta-Hydrolases"/>
    <property type="match status" value="1"/>
</dbReference>
<evidence type="ECO:0000256" key="3">
    <source>
        <dbReference type="ARBA" id="ARBA00022801"/>
    </source>
</evidence>
<dbReference type="Gene3D" id="3.40.50.1820">
    <property type="entry name" value="alpha/beta hydrolase"/>
    <property type="match status" value="1"/>
</dbReference>
<comment type="caution">
    <text evidence="5">The sequence shown here is derived from an EMBL/GenBank/DDBJ whole genome shotgun (WGS) entry which is preliminary data.</text>
</comment>
<dbReference type="InterPro" id="IPR000639">
    <property type="entry name" value="Epox_hydrolase-like"/>
</dbReference>
<dbReference type="RefSeq" id="WP_304551953.1">
    <property type="nucleotide sequence ID" value="NZ_JAUQOP010000003.1"/>
</dbReference>
<dbReference type="InterPro" id="IPR029058">
    <property type="entry name" value="AB_hydrolase_fold"/>
</dbReference>
<comment type="similarity">
    <text evidence="1">Belongs to the peptidase S33 family.</text>
</comment>
<keyword evidence="2" id="KW-0058">Aromatic hydrocarbons catabolism</keyword>
<protein>
    <submittedName>
        <fullName evidence="5">Epoxide hydrolase</fullName>
    </submittedName>
</protein>
<evidence type="ECO:0000259" key="4">
    <source>
        <dbReference type="Pfam" id="PF06441"/>
    </source>
</evidence>
<organism evidence="5 6">
    <name type="scientific">Pseudomonas citrulli</name>
    <dbReference type="NCBI Taxonomy" id="3064347"/>
    <lineage>
        <taxon>Bacteria</taxon>
        <taxon>Pseudomonadati</taxon>
        <taxon>Pseudomonadota</taxon>
        <taxon>Gammaproteobacteria</taxon>
        <taxon>Pseudomonadales</taxon>
        <taxon>Pseudomonadaceae</taxon>
        <taxon>Pseudomonas</taxon>
    </lineage>
</organism>
<dbReference type="Pfam" id="PF06441">
    <property type="entry name" value="EHN"/>
    <property type="match status" value="1"/>
</dbReference>
<evidence type="ECO:0000313" key="6">
    <source>
        <dbReference type="Proteomes" id="UP001228019"/>
    </source>
</evidence>
<evidence type="ECO:0000256" key="1">
    <source>
        <dbReference type="ARBA" id="ARBA00010088"/>
    </source>
</evidence>
<dbReference type="GO" id="GO:0016787">
    <property type="term" value="F:hydrolase activity"/>
    <property type="evidence" value="ECO:0007669"/>
    <property type="project" value="UniProtKB-KW"/>
</dbReference>